<accession>A0ACD1GTB5</accession>
<name>A0ACD1GTB5_9EURO</name>
<evidence type="ECO:0000313" key="2">
    <source>
        <dbReference type="Proteomes" id="UP000249661"/>
    </source>
</evidence>
<proteinExistence type="predicted"/>
<evidence type="ECO:0000313" key="1">
    <source>
        <dbReference type="EMBL" id="RAH64596.1"/>
    </source>
</evidence>
<reference evidence="1" key="1">
    <citation type="submission" date="2018-02" db="EMBL/GenBank/DDBJ databases">
        <title>The genomes of Aspergillus section Nigri reveals drivers in fungal speciation.</title>
        <authorList>
            <consortium name="DOE Joint Genome Institute"/>
            <person name="Vesth T.C."/>
            <person name="Nybo J."/>
            <person name="Theobald S."/>
            <person name="Brandl J."/>
            <person name="Frisvad J.C."/>
            <person name="Nielsen K.F."/>
            <person name="Lyhne E.K."/>
            <person name="Kogle M.E."/>
            <person name="Kuo A."/>
            <person name="Riley R."/>
            <person name="Clum A."/>
            <person name="Nolan M."/>
            <person name="Lipzen A."/>
            <person name="Salamov A."/>
            <person name="Henrissat B."/>
            <person name="Wiebenga A."/>
            <person name="De vries R.P."/>
            <person name="Grigoriev I.V."/>
            <person name="Mortensen U.H."/>
            <person name="Andersen M.R."/>
            <person name="Baker S.E."/>
        </authorList>
    </citation>
    <scope>NUCLEOTIDE SEQUENCE</scope>
    <source>
        <strain evidence="1">CBS 121060</strain>
    </source>
</reference>
<sequence length="217" mass="24161">MGRDLFSILLVFRQFPQHHLQANLHIDGVGPDRVQGGGTPPRTDQTTQAVEKIPHRMGDTEERIHVGEDGVGVGGVRAMVLLGRDAKVIRRIDGVVRLIQHGHNMDVAQPADEKEERFIGRQTRRKPFLRNIRRMLQVGSKLENVSLGNVGRTQGDQDGQSREPMRRASGYGLQLLGHRLADVGHRLLLHHHGDRGHDGGIHMRRGFRDPVDANGVG</sequence>
<dbReference type="EMBL" id="KZ825009">
    <property type="protein sequence ID" value="RAH64596.1"/>
    <property type="molecule type" value="Genomic_DNA"/>
</dbReference>
<protein>
    <submittedName>
        <fullName evidence="1">Uncharacterized protein</fullName>
    </submittedName>
</protein>
<organism evidence="1 2">
    <name type="scientific">Aspergillus aculeatinus CBS 121060</name>
    <dbReference type="NCBI Taxonomy" id="1448322"/>
    <lineage>
        <taxon>Eukaryota</taxon>
        <taxon>Fungi</taxon>
        <taxon>Dikarya</taxon>
        <taxon>Ascomycota</taxon>
        <taxon>Pezizomycotina</taxon>
        <taxon>Eurotiomycetes</taxon>
        <taxon>Eurotiomycetidae</taxon>
        <taxon>Eurotiales</taxon>
        <taxon>Aspergillaceae</taxon>
        <taxon>Aspergillus</taxon>
        <taxon>Aspergillus subgen. Circumdati</taxon>
    </lineage>
</organism>
<keyword evidence="2" id="KW-1185">Reference proteome</keyword>
<gene>
    <name evidence="1" type="ORF">BO66DRAFT_233518</name>
</gene>
<dbReference type="Proteomes" id="UP000249661">
    <property type="component" value="Unassembled WGS sequence"/>
</dbReference>